<organism evidence="1 2">
    <name type="scientific">Austropuccinia psidii MF-1</name>
    <dbReference type="NCBI Taxonomy" id="1389203"/>
    <lineage>
        <taxon>Eukaryota</taxon>
        <taxon>Fungi</taxon>
        <taxon>Dikarya</taxon>
        <taxon>Basidiomycota</taxon>
        <taxon>Pucciniomycotina</taxon>
        <taxon>Pucciniomycetes</taxon>
        <taxon>Pucciniales</taxon>
        <taxon>Sphaerophragmiaceae</taxon>
        <taxon>Austropuccinia</taxon>
    </lineage>
</organism>
<gene>
    <name evidence="1" type="ORF">O181_076497</name>
</gene>
<sequence>MSHPRHGRKNSIFTYQNSNFSALPKHFAQKKKHSKPPIVSYLKVFLCAAQRTHPALPMASKFTGADGEDIMKQLLCSELLPFTTEGNLYNKLCRNNLLPPHDQEQLKLGL</sequence>
<proteinExistence type="predicted"/>
<reference evidence="1" key="1">
    <citation type="submission" date="2021-03" db="EMBL/GenBank/DDBJ databases">
        <title>Draft genome sequence of rust myrtle Austropuccinia psidii MF-1, a brazilian biotype.</title>
        <authorList>
            <person name="Quecine M.C."/>
            <person name="Pachon D.M.R."/>
            <person name="Bonatelli M.L."/>
            <person name="Correr F.H."/>
            <person name="Franceschini L.M."/>
            <person name="Leite T.F."/>
            <person name="Margarido G.R.A."/>
            <person name="Almeida C.A."/>
            <person name="Ferrarezi J.A."/>
            <person name="Labate C.A."/>
        </authorList>
    </citation>
    <scope>NUCLEOTIDE SEQUENCE</scope>
    <source>
        <strain evidence="1">MF-1</strain>
    </source>
</reference>
<evidence type="ECO:0000313" key="1">
    <source>
        <dbReference type="EMBL" id="MBW0536782.1"/>
    </source>
</evidence>
<comment type="caution">
    <text evidence="1">The sequence shown here is derived from an EMBL/GenBank/DDBJ whole genome shotgun (WGS) entry which is preliminary data.</text>
</comment>
<evidence type="ECO:0000313" key="2">
    <source>
        <dbReference type="Proteomes" id="UP000765509"/>
    </source>
</evidence>
<dbReference type="AlphaFoldDB" id="A0A9Q3FEE5"/>
<accession>A0A9Q3FEE5</accession>
<dbReference type="Proteomes" id="UP000765509">
    <property type="component" value="Unassembled WGS sequence"/>
</dbReference>
<dbReference type="EMBL" id="AVOT02041448">
    <property type="protein sequence ID" value="MBW0536782.1"/>
    <property type="molecule type" value="Genomic_DNA"/>
</dbReference>
<protein>
    <submittedName>
        <fullName evidence="1">Uncharacterized protein</fullName>
    </submittedName>
</protein>
<keyword evidence="2" id="KW-1185">Reference proteome</keyword>
<name>A0A9Q3FEE5_9BASI</name>